<comment type="subcellular location">
    <subcellularLocation>
        <location evidence="1">Cell outer membrane</location>
        <topology evidence="1">Multi-pass membrane protein</topology>
    </subcellularLocation>
</comment>
<comment type="similarity">
    <text evidence="2">Belongs to the OmpP1/FadL family.</text>
</comment>
<evidence type="ECO:0000313" key="10">
    <source>
        <dbReference type="Proteomes" id="UP000067626"/>
    </source>
</evidence>
<evidence type="ECO:0000256" key="4">
    <source>
        <dbReference type="ARBA" id="ARBA00022692"/>
    </source>
</evidence>
<keyword evidence="3" id="KW-1134">Transmembrane beta strand</keyword>
<evidence type="ECO:0000313" key="9">
    <source>
        <dbReference type="EMBL" id="AKT40920.1"/>
    </source>
</evidence>
<dbReference type="AlphaFoldDB" id="A0A0K1EJ77"/>
<reference evidence="9 10" key="1">
    <citation type="submission" date="2015-07" db="EMBL/GenBank/DDBJ databases">
        <title>Genome analysis of myxobacterium Chondromyces crocatus Cm c5 reveals a high potential for natural compound synthesis and the genetic basis for the loss of fruiting body formation.</title>
        <authorList>
            <person name="Zaburannyi N."/>
            <person name="Bunk B."/>
            <person name="Maier J."/>
            <person name="Overmann J."/>
            <person name="Mueller R."/>
        </authorList>
    </citation>
    <scope>NUCLEOTIDE SEQUENCE [LARGE SCALE GENOMIC DNA]</scope>
    <source>
        <strain evidence="9 10">Cm c5</strain>
    </source>
</reference>
<dbReference type="InterPro" id="IPR005017">
    <property type="entry name" value="OMPP1/FadL/TodX"/>
</dbReference>
<keyword evidence="7" id="KW-0998">Cell outer membrane</keyword>
<evidence type="ECO:0000256" key="6">
    <source>
        <dbReference type="ARBA" id="ARBA00023136"/>
    </source>
</evidence>
<keyword evidence="10" id="KW-1185">Reference proteome</keyword>
<evidence type="ECO:0000256" key="3">
    <source>
        <dbReference type="ARBA" id="ARBA00022452"/>
    </source>
</evidence>
<dbReference type="OrthoDB" id="5487587at2"/>
<dbReference type="GO" id="GO:0009279">
    <property type="term" value="C:cell outer membrane"/>
    <property type="evidence" value="ECO:0007669"/>
    <property type="project" value="UniProtKB-SubCell"/>
</dbReference>
<proteinExistence type="inferred from homology"/>
<evidence type="ECO:0000256" key="2">
    <source>
        <dbReference type="ARBA" id="ARBA00008163"/>
    </source>
</evidence>
<dbReference type="Proteomes" id="UP000067626">
    <property type="component" value="Chromosome"/>
</dbReference>
<evidence type="ECO:0000256" key="7">
    <source>
        <dbReference type="ARBA" id="ARBA00023237"/>
    </source>
</evidence>
<dbReference type="PANTHER" id="PTHR35093">
    <property type="entry name" value="OUTER MEMBRANE PROTEIN NMB0088-RELATED"/>
    <property type="match status" value="1"/>
</dbReference>
<accession>A0A0K1EJ77</accession>
<dbReference type="KEGG" id="ccro:CMC5_050770"/>
<dbReference type="EMBL" id="CP012159">
    <property type="protein sequence ID" value="AKT40920.1"/>
    <property type="molecule type" value="Genomic_DNA"/>
</dbReference>
<feature type="signal peptide" evidence="8">
    <location>
        <begin position="1"/>
        <end position="28"/>
    </location>
</feature>
<dbReference type="GO" id="GO:0015483">
    <property type="term" value="F:long-chain fatty acid transporting porin activity"/>
    <property type="evidence" value="ECO:0007669"/>
    <property type="project" value="TreeGrafter"/>
</dbReference>
<keyword evidence="4" id="KW-0812">Transmembrane</keyword>
<evidence type="ECO:0000256" key="5">
    <source>
        <dbReference type="ARBA" id="ARBA00022729"/>
    </source>
</evidence>
<sequence length="441" mass="45268">MRGEGREGGLAAAAMAALILTAPAAALASPQDVLGYGARTQAMGATGAAVAEGYEAVYGNPALLSATHERRLTVGMTSAIFDLRAEPASGGANAALGRLPYGPLRGGVIGATLPIPFGGFLKDRVTLGLGFFTPFDIVVRGRILDPERPQFLMADRVQSVAVQVGLGVDIGHGIRIGGGFAALAALSGSVLVATDASGRVGTVVENSLVASYAPVIGASYERGPWRFGATFRGELVGRFNVVITVRDLGAITVPPLNISGIAQYDPLQLALEAARTVGPFRLALGATYKRWSGYPGPNEATVRCPETDPDSGEPFSKPCDPLVPLDPGYSDTVVVRAGVEHSHALSRSVTTKLRGGAFFEPSPAPAQTGEANLFDSHRLALTLGYGLSAGPVDLDLFGQAHLLLPRSHDKVADVPASNPGAPSVETSGVIIAGGLTAGVAF</sequence>
<name>A0A0K1EJ77_CHOCO</name>
<organism evidence="9 10">
    <name type="scientific">Chondromyces crocatus</name>
    <dbReference type="NCBI Taxonomy" id="52"/>
    <lineage>
        <taxon>Bacteria</taxon>
        <taxon>Pseudomonadati</taxon>
        <taxon>Myxococcota</taxon>
        <taxon>Polyangia</taxon>
        <taxon>Polyangiales</taxon>
        <taxon>Polyangiaceae</taxon>
        <taxon>Chondromyces</taxon>
    </lineage>
</organism>
<dbReference type="SUPFAM" id="SSF56935">
    <property type="entry name" value="Porins"/>
    <property type="match status" value="1"/>
</dbReference>
<dbReference type="PANTHER" id="PTHR35093:SF8">
    <property type="entry name" value="OUTER MEMBRANE PROTEIN NMB0088-RELATED"/>
    <property type="match status" value="1"/>
</dbReference>
<feature type="chain" id="PRO_5005459540" description="Long-chain fatty acid transporter" evidence="8">
    <location>
        <begin position="29"/>
        <end position="441"/>
    </location>
</feature>
<dbReference type="STRING" id="52.CMC5_050770"/>
<keyword evidence="5 8" id="KW-0732">Signal</keyword>
<dbReference type="RefSeq" id="WP_156338857.1">
    <property type="nucleotide sequence ID" value="NZ_CP012159.1"/>
</dbReference>
<evidence type="ECO:0000256" key="1">
    <source>
        <dbReference type="ARBA" id="ARBA00004571"/>
    </source>
</evidence>
<dbReference type="Gene3D" id="2.40.160.60">
    <property type="entry name" value="Outer membrane protein transport protein (OMPP1/FadL/TodX)"/>
    <property type="match status" value="1"/>
</dbReference>
<evidence type="ECO:0000256" key="8">
    <source>
        <dbReference type="SAM" id="SignalP"/>
    </source>
</evidence>
<keyword evidence="6" id="KW-0472">Membrane</keyword>
<evidence type="ECO:0008006" key="11">
    <source>
        <dbReference type="Google" id="ProtNLM"/>
    </source>
</evidence>
<gene>
    <name evidence="9" type="ORF">CMC5_050770</name>
</gene>
<protein>
    <recommendedName>
        <fullName evidence="11">Long-chain fatty acid transporter</fullName>
    </recommendedName>
</protein>